<dbReference type="Proteomes" id="UP001244011">
    <property type="component" value="Unassembled WGS sequence"/>
</dbReference>
<dbReference type="CDD" id="cd00570">
    <property type="entry name" value="GST_N_family"/>
    <property type="match status" value="1"/>
</dbReference>
<dbReference type="InterPro" id="IPR010987">
    <property type="entry name" value="Glutathione-S-Trfase_C-like"/>
</dbReference>
<evidence type="ECO:0000256" key="1">
    <source>
        <dbReference type="ARBA" id="ARBA00007409"/>
    </source>
</evidence>
<feature type="domain" description="GST C-terminal" evidence="4">
    <location>
        <begin position="516"/>
        <end position="642"/>
    </location>
</feature>
<feature type="region of interest" description="Disordered" evidence="2">
    <location>
        <begin position="400"/>
        <end position="421"/>
    </location>
</feature>
<feature type="region of interest" description="Disordered" evidence="2">
    <location>
        <begin position="325"/>
        <end position="346"/>
    </location>
</feature>
<dbReference type="PANTHER" id="PTHR43968">
    <property type="match status" value="1"/>
</dbReference>
<organism evidence="5 6">
    <name type="scientific">Phialemonium atrogriseum</name>
    <dbReference type="NCBI Taxonomy" id="1093897"/>
    <lineage>
        <taxon>Eukaryota</taxon>
        <taxon>Fungi</taxon>
        <taxon>Dikarya</taxon>
        <taxon>Ascomycota</taxon>
        <taxon>Pezizomycotina</taxon>
        <taxon>Sordariomycetes</taxon>
        <taxon>Sordariomycetidae</taxon>
        <taxon>Cephalothecales</taxon>
        <taxon>Cephalothecaceae</taxon>
        <taxon>Phialemonium</taxon>
    </lineage>
</organism>
<comment type="caution">
    <text evidence="5">The sequence shown here is derived from an EMBL/GenBank/DDBJ whole genome shotgun (WGS) entry which is preliminary data.</text>
</comment>
<evidence type="ECO:0000313" key="5">
    <source>
        <dbReference type="EMBL" id="KAK1769442.1"/>
    </source>
</evidence>
<sequence>MDTSFPLSQHPNAHRQIQYHESSFQRNSLPGLPGVEVANTETVFHHDLQSFQHSYNPASQASPAAPAAATSVTGPNGAVNGGFGVDDAEPALAQPSQSLPRLRNHQGEQLQSSRKHLPREQQATSQNDQRRQRTGPQQQLEQHAGNVLDATSHRQCTVLPQEGLDDIPDGPPRPALEDKAQGLGSLTPRVEEMASHPSGGDEDDGANTDGQAGAKFVLDPPNLARWRQRLFDLEEMVALDQEEFETYFPHVDNVYSHRSTQRYKRKPFVTHYWDCRMKGRPPGTPKSDDPNKKKRKRQARPRDLCDVKIKITEYFPGAVVSAADLGGSPSSSSSPSSPSPAVREALTRGVAARRLWTVQRVNGNGTNGAGDGKLAVHQHSLDKSDEIKKSSVQRWVAARERDARKGKQRAPPGWRATGSAAATARRHAKESDLKLYASCFCPFSQRVWIALEAKGLPYQYCETDPFRKPKPTQLLEANPRGLVPAIRQGEWACGESAVILEYLEELDSTVLLHPTDPRLKANCRLWIDFINTKVVPSFYGLLNATDPDPQSKAIEKLQRDITALVQAADEEGPFFLGDHMCLVDIHFAPFALRLTRILQPSRAWYPAPPDSRWQRWIDAIEENAHVRNTMSANNLYRDTLDLLIQGCQSQAE</sequence>
<feature type="region of interest" description="Disordered" evidence="2">
    <location>
        <begin position="161"/>
        <end position="216"/>
    </location>
</feature>
<dbReference type="SFLD" id="SFLDG00358">
    <property type="entry name" value="Main_(cytGST)"/>
    <property type="match status" value="1"/>
</dbReference>
<evidence type="ECO:0000313" key="6">
    <source>
        <dbReference type="Proteomes" id="UP001244011"/>
    </source>
</evidence>
<gene>
    <name evidence="5" type="ORF">QBC33DRAFT_320009</name>
</gene>
<dbReference type="SFLD" id="SFLDS00019">
    <property type="entry name" value="Glutathione_Transferase_(cytos"/>
    <property type="match status" value="1"/>
</dbReference>
<dbReference type="EMBL" id="MU839002">
    <property type="protein sequence ID" value="KAK1769442.1"/>
    <property type="molecule type" value="Genomic_DNA"/>
</dbReference>
<dbReference type="Gene3D" id="3.40.30.10">
    <property type="entry name" value="Glutaredoxin"/>
    <property type="match status" value="1"/>
</dbReference>
<feature type="region of interest" description="Disordered" evidence="2">
    <location>
        <begin position="274"/>
        <end position="302"/>
    </location>
</feature>
<dbReference type="PROSITE" id="PS50405">
    <property type="entry name" value="GST_CTER"/>
    <property type="match status" value="1"/>
</dbReference>
<feature type="region of interest" description="Disordered" evidence="2">
    <location>
        <begin position="54"/>
        <end position="73"/>
    </location>
</feature>
<dbReference type="InterPro" id="IPR040079">
    <property type="entry name" value="Glutathione_S-Trfase"/>
</dbReference>
<feature type="region of interest" description="Disordered" evidence="2">
    <location>
        <begin position="95"/>
        <end position="149"/>
    </location>
</feature>
<dbReference type="SUPFAM" id="SSF47616">
    <property type="entry name" value="GST C-terminal domain-like"/>
    <property type="match status" value="1"/>
</dbReference>
<dbReference type="GeneID" id="85306768"/>
<dbReference type="PROSITE" id="PS50404">
    <property type="entry name" value="GST_NTER"/>
    <property type="match status" value="1"/>
</dbReference>
<accession>A0AAJ0C4N7</accession>
<dbReference type="InterPro" id="IPR004045">
    <property type="entry name" value="Glutathione_S-Trfase_N"/>
</dbReference>
<dbReference type="CDD" id="cd00299">
    <property type="entry name" value="GST_C_family"/>
    <property type="match status" value="1"/>
</dbReference>
<dbReference type="AlphaFoldDB" id="A0AAJ0C4N7"/>
<dbReference type="PANTHER" id="PTHR43968:SF6">
    <property type="entry name" value="GLUTATHIONE S-TRANSFERASE OMEGA"/>
    <property type="match status" value="1"/>
</dbReference>
<dbReference type="GO" id="GO:0005737">
    <property type="term" value="C:cytoplasm"/>
    <property type="evidence" value="ECO:0007669"/>
    <property type="project" value="TreeGrafter"/>
</dbReference>
<feature type="domain" description="GST N-terminal" evidence="3">
    <location>
        <begin position="431"/>
        <end position="511"/>
    </location>
</feature>
<keyword evidence="6" id="KW-1185">Reference proteome</keyword>
<feature type="compositionally biased region" description="Low complexity" evidence="2">
    <location>
        <begin position="328"/>
        <end position="340"/>
    </location>
</feature>
<comment type="similarity">
    <text evidence="1">Belongs to the GST superfamily.</text>
</comment>
<dbReference type="InterPro" id="IPR036282">
    <property type="entry name" value="Glutathione-S-Trfase_C_sf"/>
</dbReference>
<proteinExistence type="inferred from homology"/>
<dbReference type="InterPro" id="IPR050983">
    <property type="entry name" value="GST_Omega/HSP26"/>
</dbReference>
<name>A0AAJ0C4N7_9PEZI</name>
<feature type="compositionally biased region" description="Low complexity" evidence="2">
    <location>
        <begin position="57"/>
        <end position="71"/>
    </location>
</feature>
<dbReference type="InterPro" id="IPR036249">
    <property type="entry name" value="Thioredoxin-like_sf"/>
</dbReference>
<dbReference type="Gene3D" id="1.20.1050.10">
    <property type="match status" value="1"/>
</dbReference>
<dbReference type="SUPFAM" id="SSF52833">
    <property type="entry name" value="Thioredoxin-like"/>
    <property type="match status" value="1"/>
</dbReference>
<evidence type="ECO:0000256" key="2">
    <source>
        <dbReference type="SAM" id="MobiDB-lite"/>
    </source>
</evidence>
<dbReference type="Pfam" id="PF13417">
    <property type="entry name" value="GST_N_3"/>
    <property type="match status" value="1"/>
</dbReference>
<protein>
    <recommendedName>
        <fullName evidence="7">GST N-terminal domain-containing protein</fullName>
    </recommendedName>
</protein>
<dbReference type="RefSeq" id="XP_060285655.1">
    <property type="nucleotide sequence ID" value="XM_060423581.1"/>
</dbReference>
<evidence type="ECO:0000259" key="3">
    <source>
        <dbReference type="PROSITE" id="PS50404"/>
    </source>
</evidence>
<dbReference type="PROSITE" id="PS51354">
    <property type="entry name" value="GLUTAREDOXIN_2"/>
    <property type="match status" value="1"/>
</dbReference>
<evidence type="ECO:0000259" key="4">
    <source>
        <dbReference type="PROSITE" id="PS50405"/>
    </source>
</evidence>
<reference evidence="5" key="1">
    <citation type="submission" date="2023-06" db="EMBL/GenBank/DDBJ databases">
        <title>Genome-scale phylogeny and comparative genomics of the fungal order Sordariales.</title>
        <authorList>
            <consortium name="Lawrence Berkeley National Laboratory"/>
            <person name="Hensen N."/>
            <person name="Bonometti L."/>
            <person name="Westerberg I."/>
            <person name="Brannstrom I.O."/>
            <person name="Guillou S."/>
            <person name="Cros-Aarteil S."/>
            <person name="Calhoun S."/>
            <person name="Haridas S."/>
            <person name="Kuo A."/>
            <person name="Mondo S."/>
            <person name="Pangilinan J."/>
            <person name="Riley R."/>
            <person name="Labutti K."/>
            <person name="Andreopoulos B."/>
            <person name="Lipzen A."/>
            <person name="Chen C."/>
            <person name="Yanf M."/>
            <person name="Daum C."/>
            <person name="Ng V."/>
            <person name="Clum A."/>
            <person name="Steindorff A."/>
            <person name="Ohm R."/>
            <person name="Martin F."/>
            <person name="Silar P."/>
            <person name="Natvig D."/>
            <person name="Lalanne C."/>
            <person name="Gautier V."/>
            <person name="Ament-Velasquez S.L."/>
            <person name="Kruys A."/>
            <person name="Hutchinson M.I."/>
            <person name="Powell A.J."/>
            <person name="Barry K."/>
            <person name="Miller A.N."/>
            <person name="Grigoriev I.V."/>
            <person name="Debuchy R."/>
            <person name="Gladieux P."/>
            <person name="Thoren M.H."/>
            <person name="Johannesson H."/>
        </authorList>
    </citation>
    <scope>NUCLEOTIDE SEQUENCE</scope>
    <source>
        <strain evidence="5">8032-3</strain>
    </source>
</reference>
<evidence type="ECO:0008006" key="7">
    <source>
        <dbReference type="Google" id="ProtNLM"/>
    </source>
</evidence>